<organism evidence="2">
    <name type="scientific">Palpitomonas bilix</name>
    <dbReference type="NCBI Taxonomy" id="652834"/>
    <lineage>
        <taxon>Eukaryota</taxon>
        <taxon>Eukaryota incertae sedis</taxon>
    </lineage>
</organism>
<evidence type="ECO:0000256" key="1">
    <source>
        <dbReference type="SAM" id="MobiDB-lite"/>
    </source>
</evidence>
<feature type="region of interest" description="Disordered" evidence="1">
    <location>
        <begin position="1"/>
        <end position="33"/>
    </location>
</feature>
<proteinExistence type="predicted"/>
<sequence>MYSRPTSTTTTTSLPASASTSNRVRVGPDHTSAVDEDTHSRWWWKPRIVLALPFVRAIATGIRVGEERYRLLRDAFYPHAVVVVKEEEWQSAKAVRHAAISAIAEVAEEAFDSSERGGKGEKERVSRGGEVMVGGKEEVVVRGDAGREGGEGGGRGEERGGVEEEEVEVDALHQAAIISSHMRRLEAELGQGSAEAEAEILTRLAHASVLSAEEWIGVQGLPPLYGEGEGEGEGSWLLLFILSHSSSPFSLFSPFSPIYDDSVDETGEVTRDR</sequence>
<reference evidence="2" key="1">
    <citation type="submission" date="2021-01" db="EMBL/GenBank/DDBJ databases">
        <authorList>
            <person name="Corre E."/>
            <person name="Pelletier E."/>
            <person name="Niang G."/>
            <person name="Scheremetjew M."/>
            <person name="Finn R."/>
            <person name="Kale V."/>
            <person name="Holt S."/>
            <person name="Cochrane G."/>
            <person name="Meng A."/>
            <person name="Brown T."/>
            <person name="Cohen L."/>
        </authorList>
    </citation>
    <scope>NUCLEOTIDE SEQUENCE</scope>
    <source>
        <strain evidence="2">NIES-2562</strain>
    </source>
</reference>
<accession>A0A7S3GD91</accession>
<dbReference type="EMBL" id="HBIB01038248">
    <property type="protein sequence ID" value="CAE0262637.1"/>
    <property type="molecule type" value="Transcribed_RNA"/>
</dbReference>
<gene>
    <name evidence="2" type="ORF">PBIL07802_LOCUS24932</name>
</gene>
<protein>
    <submittedName>
        <fullName evidence="2">Uncharacterized protein</fullName>
    </submittedName>
</protein>
<evidence type="ECO:0000313" key="2">
    <source>
        <dbReference type="EMBL" id="CAE0262637.1"/>
    </source>
</evidence>
<feature type="region of interest" description="Disordered" evidence="1">
    <location>
        <begin position="143"/>
        <end position="164"/>
    </location>
</feature>
<dbReference type="AlphaFoldDB" id="A0A7S3GD91"/>
<name>A0A7S3GD91_9EUKA</name>
<feature type="compositionally biased region" description="Basic and acidic residues" evidence="1">
    <location>
        <begin position="143"/>
        <end position="162"/>
    </location>
</feature>
<feature type="compositionally biased region" description="Low complexity" evidence="1">
    <location>
        <begin position="1"/>
        <end position="21"/>
    </location>
</feature>